<dbReference type="Pfam" id="PF13778">
    <property type="entry name" value="DUF4174"/>
    <property type="match status" value="1"/>
</dbReference>
<keyword evidence="4" id="KW-1185">Reference proteome</keyword>
<dbReference type="Proteomes" id="UP000271624">
    <property type="component" value="Unassembled WGS sequence"/>
</dbReference>
<dbReference type="AlphaFoldDB" id="A0A3S1J1R6"/>
<dbReference type="InterPro" id="IPR025232">
    <property type="entry name" value="DUF4174"/>
</dbReference>
<sequence length="156" mass="17884">MNKLTIIASIISLSLAPLVQENLSQASVQMSEFNLTSHKWKNRILLVFAPTAQNVNYQRQVQLFQQQQQGLNERDLLLVTVLDKGTSYINQQPIDIASAAKLRQKFNINDNDFRVILVGKDGGAKRQDSKVVQAKTIFREIDAMPMRQQEMQRKRE</sequence>
<reference evidence="3" key="2">
    <citation type="journal article" date="2019" name="Genome Biol. Evol.">
        <title>Day and night: Metabolic profiles and evolutionary relationships of six axenic non-marine cyanobacteria.</title>
        <authorList>
            <person name="Will S.E."/>
            <person name="Henke P."/>
            <person name="Boedeker C."/>
            <person name="Huang S."/>
            <person name="Brinkmann H."/>
            <person name="Rohde M."/>
            <person name="Jarek M."/>
            <person name="Friedl T."/>
            <person name="Seufert S."/>
            <person name="Schumacher M."/>
            <person name="Overmann J."/>
            <person name="Neumann-Schaal M."/>
            <person name="Petersen J."/>
        </authorList>
    </citation>
    <scope>NUCLEOTIDE SEQUENCE [LARGE SCALE GENOMIC DNA]</scope>
    <source>
        <strain evidence="3">PCC 7102</strain>
    </source>
</reference>
<evidence type="ECO:0000313" key="3">
    <source>
        <dbReference type="EMBL" id="RUT06158.1"/>
    </source>
</evidence>
<protein>
    <recommendedName>
        <fullName evidence="2">DUF4174 domain-containing protein</fullName>
    </recommendedName>
</protein>
<evidence type="ECO:0000259" key="2">
    <source>
        <dbReference type="Pfam" id="PF13778"/>
    </source>
</evidence>
<proteinExistence type="predicted"/>
<feature type="domain" description="DUF4174" evidence="2">
    <location>
        <begin position="35"/>
        <end position="150"/>
    </location>
</feature>
<dbReference type="RefSeq" id="WP_127081820.1">
    <property type="nucleotide sequence ID" value="NZ_RSCL01000007.1"/>
</dbReference>
<evidence type="ECO:0000256" key="1">
    <source>
        <dbReference type="ARBA" id="ARBA00022729"/>
    </source>
</evidence>
<keyword evidence="1" id="KW-0732">Signal</keyword>
<comment type="caution">
    <text evidence="3">The sequence shown here is derived from an EMBL/GenBank/DDBJ whole genome shotgun (WGS) entry which is preliminary data.</text>
</comment>
<name>A0A3S1J1R6_9CYAN</name>
<gene>
    <name evidence="3" type="ORF">DSM106972_033640</name>
</gene>
<dbReference type="EMBL" id="RSCL01000007">
    <property type="protein sequence ID" value="RUT06158.1"/>
    <property type="molecule type" value="Genomic_DNA"/>
</dbReference>
<evidence type="ECO:0000313" key="4">
    <source>
        <dbReference type="Proteomes" id="UP000271624"/>
    </source>
</evidence>
<dbReference type="OrthoDB" id="7362103at2"/>
<accession>A0A3S1J1R6</accession>
<reference evidence="3" key="1">
    <citation type="submission" date="2018-12" db="EMBL/GenBank/DDBJ databases">
        <authorList>
            <person name="Will S."/>
            <person name="Neumann-Schaal M."/>
            <person name="Henke P."/>
        </authorList>
    </citation>
    <scope>NUCLEOTIDE SEQUENCE</scope>
    <source>
        <strain evidence="3">PCC 7102</strain>
    </source>
</reference>
<organism evidence="3 4">
    <name type="scientific">Dulcicalothrix desertica PCC 7102</name>
    <dbReference type="NCBI Taxonomy" id="232991"/>
    <lineage>
        <taxon>Bacteria</taxon>
        <taxon>Bacillati</taxon>
        <taxon>Cyanobacteriota</taxon>
        <taxon>Cyanophyceae</taxon>
        <taxon>Nostocales</taxon>
        <taxon>Calotrichaceae</taxon>
        <taxon>Dulcicalothrix</taxon>
    </lineage>
</organism>